<proteinExistence type="predicted"/>
<dbReference type="PANTHER" id="PTHR33164:SF43">
    <property type="entry name" value="HTH-TYPE TRANSCRIPTIONAL REPRESSOR YETL"/>
    <property type="match status" value="1"/>
</dbReference>
<dbReference type="OrthoDB" id="69852at2"/>
<dbReference type="PANTHER" id="PTHR33164">
    <property type="entry name" value="TRANSCRIPTIONAL REGULATOR, MARR FAMILY"/>
    <property type="match status" value="1"/>
</dbReference>
<reference evidence="2 3" key="1">
    <citation type="submission" date="2018-05" db="EMBL/GenBank/DDBJ databases">
        <title>Genetic diversity of glacier-inhabiting Cryobacterium bacteria in China and description of Cryobacterium mengkeensis sp. nov. and Arthrobacter glacialis sp. nov.</title>
        <authorList>
            <person name="Liu Q."/>
            <person name="Xin Y.-H."/>
        </authorList>
    </citation>
    <scope>NUCLEOTIDE SEQUENCE [LARGE SCALE GENOMIC DNA]</scope>
    <source>
        <strain evidence="2 3">GP3</strain>
    </source>
</reference>
<keyword evidence="3" id="KW-1185">Reference proteome</keyword>
<dbReference type="Gene3D" id="1.10.10.10">
    <property type="entry name" value="Winged helix-like DNA-binding domain superfamily/Winged helix DNA-binding domain"/>
    <property type="match status" value="1"/>
</dbReference>
<dbReference type="PROSITE" id="PS50995">
    <property type="entry name" value="HTH_MARR_2"/>
    <property type="match status" value="1"/>
</dbReference>
<sequence>MSESACLCLHCATLFSRSGTFRHVISQHFSAPSARRYREILRQAVYVVRSTDADGELSSSQVSTLNMLTKAPLRISDIARNAGIRLPSATEQVTKLAAAGLVKRLQNPNDARVVEVLLTEQGRATLEASNLRRNQEVAAGLSGLSLREQQSISRALSAIAKLNAALSPLALPLPPSVSYRRHPPPTNTRKQHH</sequence>
<dbReference type="AlphaFoldDB" id="A0A2V3DQ25"/>
<dbReference type="InterPro" id="IPR036388">
    <property type="entry name" value="WH-like_DNA-bd_sf"/>
</dbReference>
<comment type="caution">
    <text evidence="2">The sequence shown here is derived from an EMBL/GenBank/DDBJ whole genome shotgun (WGS) entry which is preliminary data.</text>
</comment>
<feature type="compositionally biased region" description="Basic residues" evidence="1">
    <location>
        <begin position="179"/>
        <end position="193"/>
    </location>
</feature>
<dbReference type="SUPFAM" id="SSF46785">
    <property type="entry name" value="Winged helix' DNA-binding domain"/>
    <property type="match status" value="1"/>
</dbReference>
<dbReference type="GO" id="GO:0003700">
    <property type="term" value="F:DNA-binding transcription factor activity"/>
    <property type="evidence" value="ECO:0007669"/>
    <property type="project" value="InterPro"/>
</dbReference>
<evidence type="ECO:0000313" key="2">
    <source>
        <dbReference type="EMBL" id="PXA64867.1"/>
    </source>
</evidence>
<dbReference type="Proteomes" id="UP000246303">
    <property type="component" value="Unassembled WGS sequence"/>
</dbReference>
<organism evidence="2 3">
    <name type="scientific">Arthrobacter psychrochitiniphilus</name>
    <dbReference type="NCBI Taxonomy" id="291045"/>
    <lineage>
        <taxon>Bacteria</taxon>
        <taxon>Bacillati</taxon>
        <taxon>Actinomycetota</taxon>
        <taxon>Actinomycetes</taxon>
        <taxon>Micrococcales</taxon>
        <taxon>Micrococcaceae</taxon>
        <taxon>Arthrobacter</taxon>
    </lineage>
</organism>
<dbReference type="InterPro" id="IPR039422">
    <property type="entry name" value="MarR/SlyA-like"/>
</dbReference>
<name>A0A2V3DQ25_9MICC</name>
<dbReference type="InterPro" id="IPR036390">
    <property type="entry name" value="WH_DNA-bd_sf"/>
</dbReference>
<protein>
    <submittedName>
        <fullName evidence="2">Uncharacterized protein</fullName>
    </submittedName>
</protein>
<dbReference type="SMART" id="SM00347">
    <property type="entry name" value="HTH_MARR"/>
    <property type="match status" value="1"/>
</dbReference>
<evidence type="ECO:0000256" key="1">
    <source>
        <dbReference type="SAM" id="MobiDB-lite"/>
    </source>
</evidence>
<dbReference type="InterPro" id="IPR000835">
    <property type="entry name" value="HTH_MarR-typ"/>
</dbReference>
<gene>
    <name evidence="2" type="ORF">CVS29_11720</name>
</gene>
<dbReference type="RefSeq" id="WP_110106532.1">
    <property type="nucleotide sequence ID" value="NZ_JACBZZ010000001.1"/>
</dbReference>
<accession>A0A2V3DQ25</accession>
<feature type="region of interest" description="Disordered" evidence="1">
    <location>
        <begin position="173"/>
        <end position="193"/>
    </location>
</feature>
<dbReference type="GO" id="GO:0006950">
    <property type="term" value="P:response to stress"/>
    <property type="evidence" value="ECO:0007669"/>
    <property type="project" value="TreeGrafter"/>
</dbReference>
<dbReference type="EMBL" id="QHLZ01000007">
    <property type="protein sequence ID" value="PXA64867.1"/>
    <property type="molecule type" value="Genomic_DNA"/>
</dbReference>
<evidence type="ECO:0000313" key="3">
    <source>
        <dbReference type="Proteomes" id="UP000246303"/>
    </source>
</evidence>
<dbReference type="Pfam" id="PF01047">
    <property type="entry name" value="MarR"/>
    <property type="match status" value="1"/>
</dbReference>